<accession>A0A1I7SAI6</accession>
<dbReference type="EMBL" id="CAJFCV020000001">
    <property type="protein sequence ID" value="CAG9079370.1"/>
    <property type="molecule type" value="Genomic_DNA"/>
</dbReference>
<protein>
    <submittedName>
        <fullName evidence="1">(pine wood nematode) hypothetical protein</fullName>
    </submittedName>
</protein>
<sequence>MLIEEPKKPFILMVDIPASSSHLSVELFPPRIDARKGRPRRATDNQSLRVAVLHRCQEEAWNRYMAEHPVVAEPCQKHSLMEVDENPEVEAKKFKIEDMKPLPIEEVMTPEELEELGLLIDDTIFDKF</sequence>
<keyword evidence="4" id="KW-1185">Reference proteome</keyword>
<evidence type="ECO:0000313" key="3">
    <source>
        <dbReference type="Proteomes" id="UP000095284"/>
    </source>
</evidence>
<reference evidence="5" key="1">
    <citation type="submission" date="2016-11" db="UniProtKB">
        <authorList>
            <consortium name="WormBaseParasite"/>
        </authorList>
    </citation>
    <scope>IDENTIFICATION</scope>
</reference>
<name>A0A1I7SAI6_BURXY</name>
<evidence type="ECO:0000313" key="4">
    <source>
        <dbReference type="Proteomes" id="UP000659654"/>
    </source>
</evidence>
<dbReference type="Proteomes" id="UP000659654">
    <property type="component" value="Unassembled WGS sequence"/>
</dbReference>
<dbReference type="Proteomes" id="UP000582659">
    <property type="component" value="Unassembled WGS sequence"/>
</dbReference>
<organism evidence="3 5">
    <name type="scientific">Bursaphelenchus xylophilus</name>
    <name type="common">Pinewood nematode worm</name>
    <name type="synonym">Aphelenchoides xylophilus</name>
    <dbReference type="NCBI Taxonomy" id="6326"/>
    <lineage>
        <taxon>Eukaryota</taxon>
        <taxon>Metazoa</taxon>
        <taxon>Ecdysozoa</taxon>
        <taxon>Nematoda</taxon>
        <taxon>Chromadorea</taxon>
        <taxon>Rhabditida</taxon>
        <taxon>Tylenchina</taxon>
        <taxon>Tylenchomorpha</taxon>
        <taxon>Aphelenchoidea</taxon>
        <taxon>Aphelenchoididae</taxon>
        <taxon>Bursaphelenchus</taxon>
    </lineage>
</organism>
<gene>
    <name evidence="1" type="ORF">BXYJ_LOCUS123</name>
</gene>
<evidence type="ECO:0000313" key="1">
    <source>
        <dbReference type="EMBL" id="CAD5207834.1"/>
    </source>
</evidence>
<dbReference type="Proteomes" id="UP000095284">
    <property type="component" value="Unplaced"/>
</dbReference>
<proteinExistence type="predicted"/>
<reference evidence="2" key="2">
    <citation type="submission" date="2020-08" db="EMBL/GenBank/DDBJ databases">
        <authorList>
            <person name="Kikuchi T."/>
        </authorList>
    </citation>
    <scope>NUCLEOTIDE SEQUENCE</scope>
    <source>
        <strain evidence="1">Ka4C1</strain>
    </source>
</reference>
<evidence type="ECO:0000313" key="2">
    <source>
        <dbReference type="EMBL" id="CAG9079370.1"/>
    </source>
</evidence>
<evidence type="ECO:0000313" key="5">
    <source>
        <dbReference type="WBParaSite" id="BXY_1003300.1"/>
    </source>
</evidence>
<dbReference type="EMBL" id="CAJFDI010000001">
    <property type="protein sequence ID" value="CAD5207834.1"/>
    <property type="molecule type" value="Genomic_DNA"/>
</dbReference>
<dbReference type="AlphaFoldDB" id="A0A1I7SAI6"/>
<dbReference type="WBParaSite" id="BXY_1003300.1">
    <property type="protein sequence ID" value="BXY_1003300.1"/>
    <property type="gene ID" value="BXY_1003300"/>
</dbReference>